<proteinExistence type="predicted"/>
<dbReference type="InterPro" id="IPR029068">
    <property type="entry name" value="Glyas_Bleomycin-R_OHBP_Dase"/>
</dbReference>
<dbReference type="EMBL" id="JAKWJU010000002">
    <property type="protein sequence ID" value="MCH6161277.1"/>
    <property type="molecule type" value="Genomic_DNA"/>
</dbReference>
<sequence length="72" mass="7892">MDYIDDVDAHFEQARSAGVTIWYEPQEMPYGQRGYGVRDPEADSGASGRFTSTCTIPHVMSEPAPAPDQTAI</sequence>
<keyword evidence="4" id="KW-1185">Reference proteome</keyword>
<dbReference type="Gene3D" id="3.30.720.110">
    <property type="match status" value="1"/>
</dbReference>
<reference evidence="3" key="2">
    <citation type="journal article" date="2023" name="Int. J. Syst. Evol. Microbiol.">
        <title>Streptomyces marispadix sp. nov., isolated from marine beach sediment of the Northern Coast of Portugal.</title>
        <authorList>
            <person name="dos Santos J.D.N."/>
            <person name="Vitorino I.R."/>
            <person name="Kallscheuer N."/>
            <person name="Srivastava A."/>
            <person name="Krautwurst S."/>
            <person name="Marz M."/>
            <person name="Jogler C."/>
            <person name="Lobo Da Cunha A."/>
            <person name="Catita J."/>
            <person name="Goncalves H."/>
            <person name="Gonzalez I."/>
            <person name="Reyes F."/>
            <person name="Lage O.M."/>
        </authorList>
    </citation>
    <scope>NUCLEOTIDE SEQUENCE</scope>
    <source>
        <strain evidence="3">M600PL45_2</strain>
    </source>
</reference>
<feature type="region of interest" description="Disordered" evidence="1">
    <location>
        <begin position="32"/>
        <end position="72"/>
    </location>
</feature>
<organism evidence="3 4">
    <name type="scientific">Streptomyces marispadix</name>
    <dbReference type="NCBI Taxonomy" id="2922868"/>
    <lineage>
        <taxon>Bacteria</taxon>
        <taxon>Bacillati</taxon>
        <taxon>Actinomycetota</taxon>
        <taxon>Actinomycetes</taxon>
        <taxon>Kitasatosporales</taxon>
        <taxon>Streptomycetaceae</taxon>
        <taxon>Streptomyces</taxon>
    </lineage>
</organism>
<gene>
    <name evidence="3" type="ORF">MMA15_12975</name>
</gene>
<evidence type="ECO:0000256" key="1">
    <source>
        <dbReference type="SAM" id="MobiDB-lite"/>
    </source>
</evidence>
<dbReference type="Proteomes" id="UP001166784">
    <property type="component" value="Unassembled WGS sequence"/>
</dbReference>
<evidence type="ECO:0000313" key="4">
    <source>
        <dbReference type="Proteomes" id="UP001166784"/>
    </source>
</evidence>
<dbReference type="SUPFAM" id="SSF54593">
    <property type="entry name" value="Glyoxalase/Bleomycin resistance protein/Dihydroxybiphenyl dioxygenase"/>
    <property type="match status" value="1"/>
</dbReference>
<dbReference type="Pfam" id="PF00903">
    <property type="entry name" value="Glyoxalase"/>
    <property type="match status" value="1"/>
</dbReference>
<evidence type="ECO:0000259" key="2">
    <source>
        <dbReference type="Pfam" id="PF00903"/>
    </source>
</evidence>
<reference evidence="3" key="1">
    <citation type="submission" date="2022-03" db="EMBL/GenBank/DDBJ databases">
        <authorList>
            <person name="Santos J.D.N."/>
            <person name="Kallscheuer N."/>
            <person name="Jogler C."/>
            <person name="Lage O.M."/>
        </authorList>
    </citation>
    <scope>NUCLEOTIDE SEQUENCE</scope>
    <source>
        <strain evidence="3">M600PL45_2</strain>
    </source>
</reference>
<accession>A0ABS9SYC8</accession>
<feature type="domain" description="Glyoxalase/fosfomycin resistance/dioxygenase" evidence="2">
    <location>
        <begin position="3"/>
        <end position="40"/>
    </location>
</feature>
<dbReference type="InterPro" id="IPR004360">
    <property type="entry name" value="Glyas_Fos-R_dOase_dom"/>
</dbReference>
<name>A0ABS9SYC8_9ACTN</name>
<evidence type="ECO:0000313" key="3">
    <source>
        <dbReference type="EMBL" id="MCH6161277.1"/>
    </source>
</evidence>
<protein>
    <recommendedName>
        <fullName evidence="2">Glyoxalase/fosfomycin resistance/dioxygenase domain-containing protein</fullName>
    </recommendedName>
</protein>
<comment type="caution">
    <text evidence="3">The sequence shown here is derived from an EMBL/GenBank/DDBJ whole genome shotgun (WGS) entry which is preliminary data.</text>
</comment>